<accession>A0A7G9YHW9</accession>
<proteinExistence type="predicted"/>
<protein>
    <submittedName>
        <fullName evidence="1">Uncharacterized protein</fullName>
    </submittedName>
</protein>
<dbReference type="AlphaFoldDB" id="A0A7G9YHW9"/>
<gene>
    <name evidence="1" type="ORF">PGBELJNO_00001</name>
</gene>
<reference evidence="1" key="1">
    <citation type="submission" date="2020-06" db="EMBL/GenBank/DDBJ databases">
        <title>Unique genomic features of the anaerobic methanotrophic archaea.</title>
        <authorList>
            <person name="Chadwick G.L."/>
            <person name="Skennerton C.T."/>
            <person name="Laso-Perez R."/>
            <person name="Leu A.O."/>
            <person name="Speth D.R."/>
            <person name="Yu H."/>
            <person name="Morgan-Lang C."/>
            <person name="Hatzenpichler R."/>
            <person name="Goudeau D."/>
            <person name="Malmstrom R."/>
            <person name="Brazelton W.J."/>
            <person name="Woyke T."/>
            <person name="Hallam S.J."/>
            <person name="Tyson G.W."/>
            <person name="Wegener G."/>
            <person name="Boetius A."/>
            <person name="Orphan V."/>
        </authorList>
    </citation>
    <scope>NUCLEOTIDE SEQUENCE</scope>
</reference>
<evidence type="ECO:0000313" key="1">
    <source>
        <dbReference type="EMBL" id="QNO47603.1"/>
    </source>
</evidence>
<sequence>MSNATINLTGETTLTAYWMRGDPHEVSANVTVNIPSKVVCGYVGDVPVCLTPEDMELMRKMRVEVGRQMQRDDITDEALSILSDTMTSIDLLLKLDEHPGAKITAKATKVLTILKAARQTKETGGRFDDFVKRSVNSFALNPLPFFEEVLKCMALWYLP</sequence>
<organism evidence="1">
    <name type="scientific">Candidatus Methanogaster sp. ANME-2c ERB4</name>
    <dbReference type="NCBI Taxonomy" id="2759911"/>
    <lineage>
        <taxon>Archaea</taxon>
        <taxon>Methanobacteriati</taxon>
        <taxon>Methanobacteriota</taxon>
        <taxon>Stenosarchaea group</taxon>
        <taxon>Methanomicrobia</taxon>
        <taxon>Methanosarcinales</taxon>
        <taxon>ANME-2 cluster</taxon>
        <taxon>Candidatus Methanogasteraceae</taxon>
        <taxon>Candidatus Methanogaster</taxon>
    </lineage>
</organism>
<dbReference type="EMBL" id="MT631268">
    <property type="protein sequence ID" value="QNO47603.1"/>
    <property type="molecule type" value="Genomic_DNA"/>
</dbReference>
<name>A0A7G9YHW9_9EURY</name>